<evidence type="ECO:0000313" key="13">
    <source>
        <dbReference type="EMBL" id="KAH3864533.1"/>
    </source>
</evidence>
<feature type="transmembrane region" description="Helical" evidence="12">
    <location>
        <begin position="46"/>
        <end position="64"/>
    </location>
</feature>
<evidence type="ECO:0000256" key="12">
    <source>
        <dbReference type="SAM" id="Phobius"/>
    </source>
</evidence>
<dbReference type="AlphaFoldDB" id="A0A9D4LTQ1"/>
<reference evidence="13" key="2">
    <citation type="submission" date="2020-11" db="EMBL/GenBank/DDBJ databases">
        <authorList>
            <person name="McCartney M.A."/>
            <person name="Auch B."/>
            <person name="Kono T."/>
            <person name="Mallez S."/>
            <person name="Becker A."/>
            <person name="Gohl D.M."/>
            <person name="Silverstein K.A.T."/>
            <person name="Koren S."/>
            <person name="Bechman K.B."/>
            <person name="Herman A."/>
            <person name="Abrahante J.E."/>
            <person name="Garbe J."/>
        </authorList>
    </citation>
    <scope>NUCLEOTIDE SEQUENCE</scope>
    <source>
        <strain evidence="13">Duluth1</strain>
        <tissue evidence="13">Whole animal</tissue>
    </source>
</reference>
<dbReference type="GO" id="GO:0048471">
    <property type="term" value="C:perinuclear region of cytoplasm"/>
    <property type="evidence" value="ECO:0007669"/>
    <property type="project" value="UniProtKB-SubCell"/>
</dbReference>
<keyword evidence="5 12" id="KW-0812">Transmembrane</keyword>
<keyword evidence="6 12" id="KW-1133">Transmembrane helix</keyword>
<organism evidence="13 14">
    <name type="scientific">Dreissena polymorpha</name>
    <name type="common">Zebra mussel</name>
    <name type="synonym">Mytilus polymorpha</name>
    <dbReference type="NCBI Taxonomy" id="45954"/>
    <lineage>
        <taxon>Eukaryota</taxon>
        <taxon>Metazoa</taxon>
        <taxon>Spiralia</taxon>
        <taxon>Lophotrochozoa</taxon>
        <taxon>Mollusca</taxon>
        <taxon>Bivalvia</taxon>
        <taxon>Autobranchia</taxon>
        <taxon>Heteroconchia</taxon>
        <taxon>Euheterodonta</taxon>
        <taxon>Imparidentia</taxon>
        <taxon>Neoheterodontei</taxon>
        <taxon>Myida</taxon>
        <taxon>Dreissenoidea</taxon>
        <taxon>Dreissenidae</taxon>
        <taxon>Dreissena</taxon>
    </lineage>
</organism>
<gene>
    <name evidence="13" type="ORF">DPMN_027553</name>
</gene>
<evidence type="ECO:0000256" key="11">
    <source>
        <dbReference type="ARBA" id="ARBA00046593"/>
    </source>
</evidence>
<keyword evidence="4" id="KW-0963">Cytoplasm</keyword>
<keyword evidence="7 12" id="KW-0472">Membrane</keyword>
<accession>A0A9D4LTQ1</accession>
<evidence type="ECO:0000256" key="10">
    <source>
        <dbReference type="ARBA" id="ARBA00035449"/>
    </source>
</evidence>
<dbReference type="PANTHER" id="PTHR13551:SF1">
    <property type="entry name" value="MEMBRANE PROTEIN BRI3"/>
    <property type="match status" value="1"/>
</dbReference>
<proteinExistence type="inferred from homology"/>
<comment type="similarity">
    <text evidence="3">Belongs to the BRI3 family.</text>
</comment>
<evidence type="ECO:0000313" key="14">
    <source>
        <dbReference type="Proteomes" id="UP000828390"/>
    </source>
</evidence>
<keyword evidence="8" id="KW-0458">Lysosome</keyword>
<evidence type="ECO:0000256" key="6">
    <source>
        <dbReference type="ARBA" id="ARBA00022989"/>
    </source>
</evidence>
<evidence type="ECO:0000256" key="2">
    <source>
        <dbReference type="ARBA" id="ARBA00004556"/>
    </source>
</evidence>
<protein>
    <recommendedName>
        <fullName evidence="9">Membrane protein BRI3</fullName>
    </recommendedName>
    <alternativeName>
        <fullName evidence="10">Brain protein I3</fullName>
    </alternativeName>
</protein>
<keyword evidence="14" id="KW-1185">Reference proteome</keyword>
<name>A0A9D4LTQ1_DREPO</name>
<evidence type="ECO:0000256" key="3">
    <source>
        <dbReference type="ARBA" id="ARBA00008090"/>
    </source>
</evidence>
<reference evidence="13" key="1">
    <citation type="journal article" date="2019" name="bioRxiv">
        <title>The Genome of the Zebra Mussel, Dreissena polymorpha: A Resource for Invasive Species Research.</title>
        <authorList>
            <person name="McCartney M.A."/>
            <person name="Auch B."/>
            <person name="Kono T."/>
            <person name="Mallez S."/>
            <person name="Zhang Y."/>
            <person name="Obille A."/>
            <person name="Becker A."/>
            <person name="Abrahante J.E."/>
            <person name="Garbe J."/>
            <person name="Badalamenti J.P."/>
            <person name="Herman A."/>
            <person name="Mangelson H."/>
            <person name="Liachko I."/>
            <person name="Sullivan S."/>
            <person name="Sone E.D."/>
            <person name="Koren S."/>
            <person name="Silverstein K.A.T."/>
            <person name="Beckman K.B."/>
            <person name="Gohl D.M."/>
        </authorList>
    </citation>
    <scope>NUCLEOTIDE SEQUENCE</scope>
    <source>
        <strain evidence="13">Duluth1</strain>
        <tissue evidence="13">Whole animal</tissue>
    </source>
</reference>
<evidence type="ECO:0000256" key="1">
    <source>
        <dbReference type="ARBA" id="ARBA00004155"/>
    </source>
</evidence>
<dbReference type="Proteomes" id="UP000828390">
    <property type="component" value="Unassembled WGS sequence"/>
</dbReference>
<dbReference type="InterPro" id="IPR019317">
    <property type="entry name" value="BRI3"/>
</dbReference>
<evidence type="ECO:0000256" key="9">
    <source>
        <dbReference type="ARBA" id="ARBA00035284"/>
    </source>
</evidence>
<evidence type="ECO:0000256" key="5">
    <source>
        <dbReference type="ARBA" id="ARBA00022692"/>
    </source>
</evidence>
<comment type="subunit">
    <text evidence="11">Interacts with BRI3BP. Interacts with MGAT1 and IFITM3.</text>
</comment>
<evidence type="ECO:0000256" key="7">
    <source>
        <dbReference type="ARBA" id="ARBA00023136"/>
    </source>
</evidence>
<dbReference type="GO" id="GO:0005765">
    <property type="term" value="C:lysosomal membrane"/>
    <property type="evidence" value="ECO:0007669"/>
    <property type="project" value="UniProtKB-SubCell"/>
</dbReference>
<sequence length="76" mass="8301">MQQQQQQQMTTVVQTQPTVVMAPTPMGGGCASCGVGVMREKYTCCGVLLGIIFFPIGIICCCMMKERKCIRCGYTI</sequence>
<dbReference type="EMBL" id="JAIWYP010000002">
    <property type="protein sequence ID" value="KAH3864533.1"/>
    <property type="molecule type" value="Genomic_DNA"/>
</dbReference>
<evidence type="ECO:0000256" key="8">
    <source>
        <dbReference type="ARBA" id="ARBA00023228"/>
    </source>
</evidence>
<dbReference type="Pfam" id="PF10164">
    <property type="entry name" value="BRI3"/>
    <property type="match status" value="1"/>
</dbReference>
<comment type="caution">
    <text evidence="13">The sequence shown here is derived from an EMBL/GenBank/DDBJ whole genome shotgun (WGS) entry which is preliminary data.</text>
</comment>
<dbReference type="PANTHER" id="PTHR13551">
    <property type="entry name" value="BRAIN PROTEIN I3"/>
    <property type="match status" value="1"/>
</dbReference>
<comment type="subcellular location">
    <subcellularLocation>
        <location evidence="2">Cytoplasm</location>
        <location evidence="2">Perinuclear region</location>
    </subcellularLocation>
    <subcellularLocation>
        <location evidence="1">Lysosome membrane</location>
        <topology evidence="1">Multi-pass membrane protein</topology>
    </subcellularLocation>
</comment>
<evidence type="ECO:0000256" key="4">
    <source>
        <dbReference type="ARBA" id="ARBA00022490"/>
    </source>
</evidence>